<feature type="region of interest" description="Disordered" evidence="1">
    <location>
        <begin position="41"/>
        <end position="76"/>
    </location>
</feature>
<name>A0A915Q373_9BILA</name>
<evidence type="ECO:0000256" key="1">
    <source>
        <dbReference type="SAM" id="MobiDB-lite"/>
    </source>
</evidence>
<reference evidence="3" key="1">
    <citation type="submission" date="2022-11" db="UniProtKB">
        <authorList>
            <consortium name="WormBaseParasite"/>
        </authorList>
    </citation>
    <scope>IDENTIFICATION</scope>
</reference>
<dbReference type="AlphaFoldDB" id="A0A915Q373"/>
<evidence type="ECO:0000313" key="3">
    <source>
        <dbReference type="WBParaSite" id="sdigi.contig500.g8694.t1"/>
    </source>
</evidence>
<organism evidence="2 3">
    <name type="scientific">Setaria digitata</name>
    <dbReference type="NCBI Taxonomy" id="48799"/>
    <lineage>
        <taxon>Eukaryota</taxon>
        <taxon>Metazoa</taxon>
        <taxon>Ecdysozoa</taxon>
        <taxon>Nematoda</taxon>
        <taxon>Chromadorea</taxon>
        <taxon>Rhabditida</taxon>
        <taxon>Spirurina</taxon>
        <taxon>Spiruromorpha</taxon>
        <taxon>Filarioidea</taxon>
        <taxon>Setariidae</taxon>
        <taxon>Setaria</taxon>
    </lineage>
</organism>
<sequence>MGRFGEVLFGPYFDETEQLPRPTWMIKLVIISVTAIHDFDDNNGAHNNHDGDDDNIDNDTVVNNASVNNFSDSNEY</sequence>
<proteinExistence type="predicted"/>
<feature type="compositionally biased region" description="Polar residues" evidence="1">
    <location>
        <begin position="66"/>
        <end position="76"/>
    </location>
</feature>
<protein>
    <submittedName>
        <fullName evidence="3">Uncharacterized protein</fullName>
    </submittedName>
</protein>
<keyword evidence="2" id="KW-1185">Reference proteome</keyword>
<dbReference type="Proteomes" id="UP000887581">
    <property type="component" value="Unplaced"/>
</dbReference>
<evidence type="ECO:0000313" key="2">
    <source>
        <dbReference type="Proteomes" id="UP000887581"/>
    </source>
</evidence>
<dbReference type="WBParaSite" id="sdigi.contig500.g8694.t1">
    <property type="protein sequence ID" value="sdigi.contig500.g8694.t1"/>
    <property type="gene ID" value="sdigi.contig500.g8694"/>
</dbReference>
<accession>A0A915Q373</accession>